<dbReference type="GO" id="GO:0035312">
    <property type="term" value="F:5'-3' DNA exonuclease activity"/>
    <property type="evidence" value="ECO:0007669"/>
    <property type="project" value="TreeGrafter"/>
</dbReference>
<reference evidence="3" key="1">
    <citation type="submission" date="2017-09" db="EMBL/GenBank/DDBJ databases">
        <title>Depth-based differentiation of microbial function through sediment-hosted aquifers and enrichment of novel symbionts in the deep terrestrial subsurface.</title>
        <authorList>
            <person name="Probst A.J."/>
            <person name="Ladd B."/>
            <person name="Jarett J.K."/>
            <person name="Geller-Mcgrath D.E."/>
            <person name="Sieber C.M.K."/>
            <person name="Emerson J.B."/>
            <person name="Anantharaman K."/>
            <person name="Thomas B.C."/>
            <person name="Malmstrom R."/>
            <person name="Stieglmeier M."/>
            <person name="Klingl A."/>
            <person name="Woyke T."/>
            <person name="Ryan C.M."/>
            <person name="Banfield J.F."/>
        </authorList>
    </citation>
    <scope>NUCLEOTIDE SEQUENCE [LARGE SCALE GENOMIC DNA]</scope>
</reference>
<dbReference type="PANTHER" id="PTHR42924:SF3">
    <property type="entry name" value="POLYMERASE_HISTIDINOL PHOSPHATASE N-TERMINAL DOMAIN-CONTAINING PROTEIN"/>
    <property type="match status" value="1"/>
</dbReference>
<dbReference type="Gene3D" id="1.10.150.650">
    <property type="match status" value="1"/>
</dbReference>
<proteinExistence type="predicted"/>
<evidence type="ECO:0000259" key="1">
    <source>
        <dbReference type="SMART" id="SM00481"/>
    </source>
</evidence>
<accession>A0A2M8KXY3</accession>
<evidence type="ECO:0000313" key="3">
    <source>
        <dbReference type="Proteomes" id="UP000229098"/>
    </source>
</evidence>
<gene>
    <name evidence="2" type="ORF">COU90_00535</name>
</gene>
<name>A0A2M8KXY3_9BACT</name>
<evidence type="ECO:0000313" key="2">
    <source>
        <dbReference type="EMBL" id="PJE64742.1"/>
    </source>
</evidence>
<dbReference type="Pfam" id="PF02811">
    <property type="entry name" value="PHP"/>
    <property type="match status" value="1"/>
</dbReference>
<dbReference type="Proteomes" id="UP000229098">
    <property type="component" value="Unassembled WGS sequence"/>
</dbReference>
<dbReference type="InterPro" id="IPR016195">
    <property type="entry name" value="Pol/histidinol_Pase-like"/>
</dbReference>
<dbReference type="GO" id="GO:0004534">
    <property type="term" value="F:5'-3' RNA exonuclease activity"/>
    <property type="evidence" value="ECO:0007669"/>
    <property type="project" value="TreeGrafter"/>
</dbReference>
<dbReference type="InterPro" id="IPR004013">
    <property type="entry name" value="PHP_dom"/>
</dbReference>
<dbReference type="SMART" id="SM00481">
    <property type="entry name" value="POLIIIAc"/>
    <property type="match status" value="1"/>
</dbReference>
<dbReference type="AlphaFoldDB" id="A0A2M8KXY3"/>
<comment type="caution">
    <text evidence="2">The sequence shown here is derived from an EMBL/GenBank/DDBJ whole genome shotgun (WGS) entry which is preliminary data.</text>
</comment>
<organism evidence="2 3">
    <name type="scientific">Candidatus Ryanbacteria bacterium CG10_big_fil_rev_8_21_14_0_10_43_42</name>
    <dbReference type="NCBI Taxonomy" id="1974864"/>
    <lineage>
        <taxon>Bacteria</taxon>
        <taxon>Candidatus Ryaniibacteriota</taxon>
    </lineage>
</organism>
<dbReference type="PANTHER" id="PTHR42924">
    <property type="entry name" value="EXONUCLEASE"/>
    <property type="match status" value="1"/>
</dbReference>
<dbReference type="InterPro" id="IPR052018">
    <property type="entry name" value="PHP_domain"/>
</dbReference>
<sequence length="286" mass="32521">MYLDLHTHSYFSDGELSPEEIIDKARNKKTSIFSITDHNFLPDTASIKTYAEKNQIQYIDGVEISTLYRMSGSNFSLHILGYGRQLNREILNKNLQRTIDGYNRRAIAIIDKINKLLPDLRMDFQSLRLAGHEAYVSRNTIARIVAQHLKGNITVKDVLRKYVFIEQEDDTWMMTPKESFQLIASAGGIPVLAHSGRELRKLGHVAYEEILANLAKEGLLGLEVYYPKHSEDEVITLRNLGRKLGLYITGGSDWHGVIYTPEVSIGREIPAEDITPFLQDSRISTL</sequence>
<dbReference type="SUPFAM" id="SSF89550">
    <property type="entry name" value="PHP domain-like"/>
    <property type="match status" value="1"/>
</dbReference>
<dbReference type="EMBL" id="PFEF01000003">
    <property type="protein sequence ID" value="PJE64742.1"/>
    <property type="molecule type" value="Genomic_DNA"/>
</dbReference>
<feature type="domain" description="Polymerase/histidinol phosphatase N-terminal" evidence="1">
    <location>
        <begin position="3"/>
        <end position="68"/>
    </location>
</feature>
<dbReference type="CDD" id="cd07438">
    <property type="entry name" value="PHP_HisPPase_AMP"/>
    <property type="match status" value="1"/>
</dbReference>
<dbReference type="InterPro" id="IPR003141">
    <property type="entry name" value="Pol/His_phosphatase_N"/>
</dbReference>
<dbReference type="Gene3D" id="3.20.20.140">
    <property type="entry name" value="Metal-dependent hydrolases"/>
    <property type="match status" value="1"/>
</dbReference>
<protein>
    <recommendedName>
        <fullName evidence="1">Polymerase/histidinol phosphatase N-terminal domain-containing protein</fullName>
    </recommendedName>
</protein>